<dbReference type="InterPro" id="IPR006121">
    <property type="entry name" value="HMA_dom"/>
</dbReference>
<dbReference type="Proteomes" id="UP000612362">
    <property type="component" value="Unassembled WGS sequence"/>
</dbReference>
<organism evidence="3 4">
    <name type="scientific">Ktedonospora formicarum</name>
    <dbReference type="NCBI Taxonomy" id="2778364"/>
    <lineage>
        <taxon>Bacteria</taxon>
        <taxon>Bacillati</taxon>
        <taxon>Chloroflexota</taxon>
        <taxon>Ktedonobacteria</taxon>
        <taxon>Ktedonobacterales</taxon>
        <taxon>Ktedonobacteraceae</taxon>
        <taxon>Ktedonospora</taxon>
    </lineage>
</organism>
<keyword evidence="1" id="KW-0479">Metal-binding</keyword>
<dbReference type="PROSITE" id="PS50846">
    <property type="entry name" value="HMA_2"/>
    <property type="match status" value="1"/>
</dbReference>
<dbReference type="PRINTS" id="PR00946">
    <property type="entry name" value="HGSCAVENGER"/>
</dbReference>
<dbReference type="RefSeq" id="WP_220191662.1">
    <property type="nucleotide sequence ID" value="NZ_BNJF01000001.1"/>
</dbReference>
<dbReference type="Gene3D" id="3.30.70.100">
    <property type="match status" value="1"/>
</dbReference>
<sequence length="85" mass="8943">MINDQEITLNIPAMSCQHCVQTITKTLAGLPGTQNVQVDLATKTVRLTTDTEAVPRSGIESALADAGYPVAKRPGISKGKALPLI</sequence>
<dbReference type="AlphaFoldDB" id="A0A8J3HW36"/>
<reference evidence="3" key="1">
    <citation type="submission" date="2020-10" db="EMBL/GenBank/DDBJ databases">
        <title>Taxonomic study of unclassified bacteria belonging to the class Ktedonobacteria.</title>
        <authorList>
            <person name="Yabe S."/>
            <person name="Wang C.M."/>
            <person name="Zheng Y."/>
            <person name="Sakai Y."/>
            <person name="Cavaletti L."/>
            <person name="Monciardini P."/>
            <person name="Donadio S."/>
        </authorList>
    </citation>
    <scope>NUCLEOTIDE SEQUENCE</scope>
    <source>
        <strain evidence="3">SOSP1-1</strain>
    </source>
</reference>
<dbReference type="InterPro" id="IPR001802">
    <property type="entry name" value="MerP/CopZ"/>
</dbReference>
<dbReference type="SUPFAM" id="SSF55008">
    <property type="entry name" value="HMA, heavy metal-associated domain"/>
    <property type="match status" value="1"/>
</dbReference>
<evidence type="ECO:0000313" key="3">
    <source>
        <dbReference type="EMBL" id="GHO42075.1"/>
    </source>
</evidence>
<gene>
    <name evidence="3" type="ORF">KSX_02380</name>
</gene>
<keyword evidence="4" id="KW-1185">Reference proteome</keyword>
<proteinExistence type="predicted"/>
<feature type="domain" description="HMA" evidence="2">
    <location>
        <begin position="5"/>
        <end position="71"/>
    </location>
</feature>
<dbReference type="InterPro" id="IPR017969">
    <property type="entry name" value="Heavy-metal-associated_CS"/>
</dbReference>
<dbReference type="PROSITE" id="PS01047">
    <property type="entry name" value="HMA_1"/>
    <property type="match status" value="1"/>
</dbReference>
<protein>
    <submittedName>
        <fullName evidence="3">Copper-binding protein</fullName>
    </submittedName>
</protein>
<dbReference type="Pfam" id="PF00403">
    <property type="entry name" value="HMA"/>
    <property type="match status" value="1"/>
</dbReference>
<comment type="caution">
    <text evidence="3">The sequence shown here is derived from an EMBL/GenBank/DDBJ whole genome shotgun (WGS) entry which is preliminary data.</text>
</comment>
<dbReference type="InterPro" id="IPR036163">
    <property type="entry name" value="HMA_dom_sf"/>
</dbReference>
<dbReference type="GO" id="GO:0046872">
    <property type="term" value="F:metal ion binding"/>
    <property type="evidence" value="ECO:0007669"/>
    <property type="project" value="UniProtKB-KW"/>
</dbReference>
<accession>A0A8J3HW36</accession>
<evidence type="ECO:0000313" key="4">
    <source>
        <dbReference type="Proteomes" id="UP000612362"/>
    </source>
</evidence>
<dbReference type="CDD" id="cd00371">
    <property type="entry name" value="HMA"/>
    <property type="match status" value="1"/>
</dbReference>
<evidence type="ECO:0000256" key="1">
    <source>
        <dbReference type="ARBA" id="ARBA00022723"/>
    </source>
</evidence>
<dbReference type="EMBL" id="BNJF01000001">
    <property type="protein sequence ID" value="GHO42075.1"/>
    <property type="molecule type" value="Genomic_DNA"/>
</dbReference>
<name>A0A8J3HW36_9CHLR</name>
<evidence type="ECO:0000259" key="2">
    <source>
        <dbReference type="PROSITE" id="PS50846"/>
    </source>
</evidence>